<gene>
    <name evidence="8" type="primary">LOC100904819</name>
</gene>
<keyword evidence="4 6" id="KW-1133">Transmembrane helix</keyword>
<comment type="similarity">
    <text evidence="2">Belongs to the UPF0389 family.</text>
</comment>
<evidence type="ECO:0000256" key="2">
    <source>
        <dbReference type="ARBA" id="ARBA00007363"/>
    </source>
</evidence>
<evidence type="ECO:0000313" key="8">
    <source>
        <dbReference type="RefSeq" id="XP_003746062.1"/>
    </source>
</evidence>
<keyword evidence="5 6" id="KW-0472">Membrane</keyword>
<dbReference type="InterPro" id="IPR009432">
    <property type="entry name" value="DUF1075"/>
</dbReference>
<accession>A0AAJ6QWF8</accession>
<dbReference type="Proteomes" id="UP000694867">
    <property type="component" value="Unplaced"/>
</dbReference>
<dbReference type="AlphaFoldDB" id="A0AAJ6QWF8"/>
<feature type="transmembrane region" description="Helical" evidence="6">
    <location>
        <begin position="88"/>
        <end position="106"/>
    </location>
</feature>
<evidence type="ECO:0000256" key="3">
    <source>
        <dbReference type="ARBA" id="ARBA00022692"/>
    </source>
</evidence>
<dbReference type="RefSeq" id="XP_003746062.1">
    <property type="nucleotide sequence ID" value="XM_003746014.1"/>
</dbReference>
<protein>
    <submittedName>
        <fullName evidence="8">Uncharacterized protein LOC100904819</fullName>
    </submittedName>
</protein>
<keyword evidence="3 6" id="KW-0812">Transmembrane</keyword>
<dbReference type="PANTHER" id="PTHR13674:SF5">
    <property type="entry name" value="UPF0389 PROTEIN CG9231"/>
    <property type="match status" value="1"/>
</dbReference>
<dbReference type="GeneID" id="100904819"/>
<evidence type="ECO:0000256" key="6">
    <source>
        <dbReference type="SAM" id="Phobius"/>
    </source>
</evidence>
<keyword evidence="7" id="KW-1185">Reference proteome</keyword>
<dbReference type="GO" id="GO:0016020">
    <property type="term" value="C:membrane"/>
    <property type="evidence" value="ECO:0007669"/>
    <property type="project" value="UniProtKB-SubCell"/>
</dbReference>
<dbReference type="Pfam" id="PF06388">
    <property type="entry name" value="DUF1075"/>
    <property type="match status" value="1"/>
</dbReference>
<name>A0AAJ6QWF8_9ACAR</name>
<dbReference type="PANTHER" id="PTHR13674">
    <property type="entry name" value="GROWTH AND TRANSFORMATION-DEPENDENT PROTEIN"/>
    <property type="match status" value="1"/>
</dbReference>
<evidence type="ECO:0000256" key="1">
    <source>
        <dbReference type="ARBA" id="ARBA00004167"/>
    </source>
</evidence>
<evidence type="ECO:0000256" key="5">
    <source>
        <dbReference type="ARBA" id="ARBA00023136"/>
    </source>
</evidence>
<organism evidence="7 8">
    <name type="scientific">Galendromus occidentalis</name>
    <name type="common">western predatory mite</name>
    <dbReference type="NCBI Taxonomy" id="34638"/>
    <lineage>
        <taxon>Eukaryota</taxon>
        <taxon>Metazoa</taxon>
        <taxon>Ecdysozoa</taxon>
        <taxon>Arthropoda</taxon>
        <taxon>Chelicerata</taxon>
        <taxon>Arachnida</taxon>
        <taxon>Acari</taxon>
        <taxon>Parasitiformes</taxon>
        <taxon>Mesostigmata</taxon>
        <taxon>Gamasina</taxon>
        <taxon>Phytoseioidea</taxon>
        <taxon>Phytoseiidae</taxon>
        <taxon>Typhlodrominae</taxon>
        <taxon>Galendromus</taxon>
    </lineage>
</organism>
<proteinExistence type="inferred from homology"/>
<sequence>MLINRVITAGSRRWIQARAPFTTRLSSSVTPKEPELTPNTNNLDRHRTSSFDRWILVFAGKYRRGGAPEFVSQAVMEKARSVSKIKGNLYFAVFTILGMLVGTYIGKQERAAGYSVAQMNLDWHKDVNRQDEEESKRTAQK</sequence>
<dbReference type="KEGG" id="goe:100904819"/>
<reference evidence="8" key="1">
    <citation type="submission" date="2025-08" db="UniProtKB">
        <authorList>
            <consortium name="RefSeq"/>
        </authorList>
    </citation>
    <scope>IDENTIFICATION</scope>
</reference>
<evidence type="ECO:0000313" key="7">
    <source>
        <dbReference type="Proteomes" id="UP000694867"/>
    </source>
</evidence>
<evidence type="ECO:0000256" key="4">
    <source>
        <dbReference type="ARBA" id="ARBA00022989"/>
    </source>
</evidence>
<comment type="subcellular location">
    <subcellularLocation>
        <location evidence="1">Membrane</location>
        <topology evidence="1">Single-pass membrane protein</topology>
    </subcellularLocation>
</comment>